<sequence>MTDATQAGADRPRTVLVTGGGRGIGLGVVQQFLSEGCRVAVIEKDLERADPGFADLVAQDHRLWAMSGDLNSPADREAFVSGAQERFGRIDVLVNNAGVAPRVRRDLLEVDEESWDFVLGTNLKANFFLTQQVARVMTDQDIVDGVRGYIVNYGSLNSYVIATDRVEYAVSKAGVAMLTRTFARRLAPDRVYVYEVRPGVIDTPMTQVVHEKYTRMIEKEDAFPIARWGQPSDVALAISGLVGGAFLYSTGEVINVDGGFHLRKL</sequence>
<accession>A0ABX0SLC4</accession>
<organism evidence="2 3">
    <name type="scientific">Brooklawnia cerclae</name>
    <dbReference type="NCBI Taxonomy" id="349934"/>
    <lineage>
        <taxon>Bacteria</taxon>
        <taxon>Bacillati</taxon>
        <taxon>Actinomycetota</taxon>
        <taxon>Actinomycetes</taxon>
        <taxon>Propionibacteriales</taxon>
        <taxon>Propionibacteriaceae</taxon>
        <taxon>Brooklawnia</taxon>
    </lineage>
</organism>
<dbReference type="Gene3D" id="3.40.50.720">
    <property type="entry name" value="NAD(P)-binding Rossmann-like Domain"/>
    <property type="match status" value="1"/>
</dbReference>
<reference evidence="2 3" key="1">
    <citation type="submission" date="2020-02" db="EMBL/GenBank/DDBJ databases">
        <title>Sequencing the genomes of 1000 actinobacteria strains.</title>
        <authorList>
            <person name="Klenk H.-P."/>
        </authorList>
    </citation>
    <scope>NUCLEOTIDE SEQUENCE [LARGE SCALE GENOMIC DNA]</scope>
    <source>
        <strain evidence="2 3">DSM 19609</strain>
    </source>
</reference>
<dbReference type="PRINTS" id="PR00080">
    <property type="entry name" value="SDRFAMILY"/>
</dbReference>
<dbReference type="PANTHER" id="PTHR42760">
    <property type="entry name" value="SHORT-CHAIN DEHYDROGENASES/REDUCTASES FAMILY MEMBER"/>
    <property type="match status" value="1"/>
</dbReference>
<name>A0ABX0SLC4_9ACTN</name>
<comment type="similarity">
    <text evidence="1">Belongs to the short-chain dehydrogenases/reductases (SDR) family.</text>
</comment>
<dbReference type="EMBL" id="JAAMOZ010000005">
    <property type="protein sequence ID" value="NIH58739.1"/>
    <property type="molecule type" value="Genomic_DNA"/>
</dbReference>
<proteinExistence type="inferred from homology"/>
<evidence type="ECO:0000313" key="2">
    <source>
        <dbReference type="EMBL" id="NIH58739.1"/>
    </source>
</evidence>
<evidence type="ECO:0000313" key="3">
    <source>
        <dbReference type="Proteomes" id="UP000749311"/>
    </source>
</evidence>
<dbReference type="Proteomes" id="UP000749311">
    <property type="component" value="Unassembled WGS sequence"/>
</dbReference>
<dbReference type="NCBIfam" id="NF009386">
    <property type="entry name" value="PRK12745.1"/>
    <property type="match status" value="1"/>
</dbReference>
<evidence type="ECO:0000256" key="1">
    <source>
        <dbReference type="ARBA" id="ARBA00006484"/>
    </source>
</evidence>
<dbReference type="PRINTS" id="PR00081">
    <property type="entry name" value="GDHRDH"/>
</dbReference>
<protein>
    <submittedName>
        <fullName evidence="2">NAD(P)-dependent dehydrogenase (Short-subunit alcohol dehydrogenase family)</fullName>
    </submittedName>
</protein>
<keyword evidence="3" id="KW-1185">Reference proteome</keyword>
<dbReference type="InterPro" id="IPR020904">
    <property type="entry name" value="Sc_DH/Rdtase_CS"/>
</dbReference>
<gene>
    <name evidence="2" type="ORF">FB473_003440</name>
</gene>
<dbReference type="Pfam" id="PF13561">
    <property type="entry name" value="adh_short_C2"/>
    <property type="match status" value="1"/>
</dbReference>
<dbReference type="InterPro" id="IPR036291">
    <property type="entry name" value="NAD(P)-bd_dom_sf"/>
</dbReference>
<comment type="caution">
    <text evidence="2">The sequence shown here is derived from an EMBL/GenBank/DDBJ whole genome shotgun (WGS) entry which is preliminary data.</text>
</comment>
<dbReference type="SUPFAM" id="SSF51735">
    <property type="entry name" value="NAD(P)-binding Rossmann-fold domains"/>
    <property type="match status" value="1"/>
</dbReference>
<dbReference type="InterPro" id="IPR002347">
    <property type="entry name" value="SDR_fam"/>
</dbReference>
<dbReference type="PANTHER" id="PTHR42760:SF123">
    <property type="entry name" value="OXIDOREDUCTASE"/>
    <property type="match status" value="1"/>
</dbReference>
<dbReference type="PROSITE" id="PS00061">
    <property type="entry name" value="ADH_SHORT"/>
    <property type="match status" value="1"/>
</dbReference>
<dbReference type="RefSeq" id="WP_167171783.1">
    <property type="nucleotide sequence ID" value="NZ_BAAAOO010000006.1"/>
</dbReference>